<comment type="caution">
    <text evidence="1">The sequence shown here is derived from an EMBL/GenBank/DDBJ whole genome shotgun (WGS) entry which is preliminary data.</text>
</comment>
<organism evidence="1 2">
    <name type="scientific">Pedobacter gandavensis</name>
    <dbReference type="NCBI Taxonomy" id="2679963"/>
    <lineage>
        <taxon>Bacteria</taxon>
        <taxon>Pseudomonadati</taxon>
        <taxon>Bacteroidota</taxon>
        <taxon>Sphingobacteriia</taxon>
        <taxon>Sphingobacteriales</taxon>
        <taxon>Sphingobacteriaceae</taxon>
        <taxon>Pedobacter</taxon>
    </lineage>
</organism>
<evidence type="ECO:0000313" key="1">
    <source>
        <dbReference type="EMBL" id="MBB2148013.1"/>
    </source>
</evidence>
<accession>A0ABR6ERX0</accession>
<dbReference type="Proteomes" id="UP000636110">
    <property type="component" value="Unassembled WGS sequence"/>
</dbReference>
<reference evidence="1 2" key="1">
    <citation type="submission" date="2019-11" db="EMBL/GenBank/DDBJ databases">
        <title>Description of Pedobacter sp. LMG 31462T.</title>
        <authorList>
            <person name="Carlier A."/>
            <person name="Qi S."/>
            <person name="Vandamme P."/>
        </authorList>
    </citation>
    <scope>NUCLEOTIDE SEQUENCE [LARGE SCALE GENOMIC DNA]</scope>
    <source>
        <strain evidence="1 2">LMG 31462</strain>
    </source>
</reference>
<evidence type="ECO:0000313" key="2">
    <source>
        <dbReference type="Proteomes" id="UP000636110"/>
    </source>
</evidence>
<gene>
    <name evidence="1" type="ORF">GM920_03710</name>
</gene>
<protein>
    <submittedName>
        <fullName evidence="1">Uncharacterized protein</fullName>
    </submittedName>
</protein>
<dbReference type="RefSeq" id="WP_182953525.1">
    <property type="nucleotide sequence ID" value="NZ_WNXC01000001.1"/>
</dbReference>
<keyword evidence="2" id="KW-1185">Reference proteome</keyword>
<proteinExistence type="predicted"/>
<name>A0ABR6ERX0_9SPHI</name>
<dbReference type="EMBL" id="WNXC01000001">
    <property type="protein sequence ID" value="MBB2148013.1"/>
    <property type="molecule type" value="Genomic_DNA"/>
</dbReference>
<sequence length="134" mass="15101">MATDKINLMDFYQKTYTVIIAEPWDFESPDGKNIIRGIILSIINCSLLIFKANYKLNFDGVSGDILILSPRFKEGDFENGTNKEVHVNGGLFLDDYNDESEKSKLNENCKFVLIGTLNGKSNTILPGILGKVYW</sequence>